<evidence type="ECO:0000259" key="9">
    <source>
        <dbReference type="Pfam" id="PF24807"/>
    </source>
</evidence>
<evidence type="ECO:0000256" key="7">
    <source>
        <dbReference type="ARBA" id="ARBA00023425"/>
    </source>
</evidence>
<reference evidence="10 11" key="1">
    <citation type="journal article" date="2022" name="Cell">
        <title>Repeat-based holocentromeres influence genome architecture and karyotype evolution.</title>
        <authorList>
            <person name="Hofstatter P.G."/>
            <person name="Thangavel G."/>
            <person name="Lux T."/>
            <person name="Neumann P."/>
            <person name="Vondrak T."/>
            <person name="Novak P."/>
            <person name="Zhang M."/>
            <person name="Costa L."/>
            <person name="Castellani M."/>
            <person name="Scott A."/>
            <person name="Toegelov H."/>
            <person name="Fuchs J."/>
            <person name="Mata-Sucre Y."/>
            <person name="Dias Y."/>
            <person name="Vanzela A.L.L."/>
            <person name="Huettel B."/>
            <person name="Almeida C.C.S."/>
            <person name="Simkova H."/>
            <person name="Souza G."/>
            <person name="Pedrosa-Harand A."/>
            <person name="Macas J."/>
            <person name="Mayer K.F.X."/>
            <person name="Houben A."/>
            <person name="Marques A."/>
        </authorList>
    </citation>
    <scope>NUCLEOTIDE SEQUENCE [LARGE SCALE GENOMIC DNA]</scope>
    <source>
        <strain evidence="10">RhyTen1mFocal</strain>
    </source>
</reference>
<dbReference type="PANTHER" id="PTHR19918">
    <property type="entry name" value="CELL DIVISION CYCLE 20 CDC20 FIZZY -RELATED"/>
    <property type="match status" value="1"/>
</dbReference>
<comment type="function">
    <text evidence="7">Component of the anaphase promoting complex/cyclosome (APC/C), a cell cycle-regulated E3 ubiquitin-protein ligase complex that controls progression through mitosis and the G1 phase of the cell cycle.</text>
</comment>
<evidence type="ECO:0000256" key="2">
    <source>
        <dbReference type="ARBA" id="ARBA00022574"/>
    </source>
</evidence>
<dbReference type="EMBL" id="JAMRDG010000001">
    <property type="protein sequence ID" value="KAJ3700107.1"/>
    <property type="molecule type" value="Genomic_DNA"/>
</dbReference>
<evidence type="ECO:0000256" key="6">
    <source>
        <dbReference type="ARBA" id="ARBA00023306"/>
    </source>
</evidence>
<comment type="similarity">
    <text evidence="1">Belongs to the WD repeat CDC20/Fizzy family.</text>
</comment>
<dbReference type="Proteomes" id="UP001210211">
    <property type="component" value="Unassembled WGS sequence"/>
</dbReference>
<protein>
    <recommendedName>
        <fullName evidence="9">CDC20/Fizzy WD40 domain-containing protein</fullName>
    </recommendedName>
</protein>
<keyword evidence="11" id="KW-1185">Reference proteome</keyword>
<dbReference type="GO" id="GO:1905786">
    <property type="term" value="P:positive regulation of anaphase-promoting complex-dependent catabolic process"/>
    <property type="evidence" value="ECO:0007669"/>
    <property type="project" value="TreeGrafter"/>
</dbReference>
<dbReference type="Pfam" id="PF24807">
    <property type="entry name" value="WD40_CDC20-Fz"/>
    <property type="match status" value="1"/>
</dbReference>
<evidence type="ECO:0000256" key="4">
    <source>
        <dbReference type="ARBA" id="ARBA00022737"/>
    </source>
</evidence>
<keyword evidence="5" id="KW-0498">Mitosis</keyword>
<dbReference type="InterPro" id="IPR019775">
    <property type="entry name" value="WD40_repeat_CS"/>
</dbReference>
<keyword evidence="2 8" id="KW-0853">WD repeat</keyword>
<dbReference type="PROSITE" id="PS50294">
    <property type="entry name" value="WD_REPEATS_REGION"/>
    <property type="match status" value="2"/>
</dbReference>
<keyword evidence="6" id="KW-0131">Cell cycle</keyword>
<proteinExistence type="inferred from homology"/>
<dbReference type="GO" id="GO:0031145">
    <property type="term" value="P:anaphase-promoting complex-dependent catabolic process"/>
    <property type="evidence" value="ECO:0007669"/>
    <property type="project" value="TreeGrafter"/>
</dbReference>
<dbReference type="SUPFAM" id="SSF50978">
    <property type="entry name" value="WD40 repeat-like"/>
    <property type="match status" value="1"/>
</dbReference>
<dbReference type="InterPro" id="IPR015943">
    <property type="entry name" value="WD40/YVTN_repeat-like_dom_sf"/>
</dbReference>
<dbReference type="InterPro" id="IPR056150">
    <property type="entry name" value="WD40_CDC20-Fz"/>
</dbReference>
<dbReference type="GO" id="GO:0010997">
    <property type="term" value="F:anaphase-promoting complex binding"/>
    <property type="evidence" value="ECO:0007669"/>
    <property type="project" value="InterPro"/>
</dbReference>
<dbReference type="GO" id="GO:1990757">
    <property type="term" value="F:ubiquitin ligase activator activity"/>
    <property type="evidence" value="ECO:0007669"/>
    <property type="project" value="TreeGrafter"/>
</dbReference>
<accession>A0AAD6ET17</accession>
<dbReference type="InterPro" id="IPR033010">
    <property type="entry name" value="Cdc20/Fizzy"/>
</dbReference>
<evidence type="ECO:0000256" key="3">
    <source>
        <dbReference type="ARBA" id="ARBA00022618"/>
    </source>
</evidence>
<evidence type="ECO:0000256" key="5">
    <source>
        <dbReference type="ARBA" id="ARBA00022776"/>
    </source>
</evidence>
<feature type="domain" description="CDC20/Fizzy WD40" evidence="9">
    <location>
        <begin position="123"/>
        <end position="415"/>
    </location>
</feature>
<dbReference type="GO" id="GO:0051301">
    <property type="term" value="P:cell division"/>
    <property type="evidence" value="ECO:0007669"/>
    <property type="project" value="UniProtKB-KW"/>
</dbReference>
<dbReference type="CDD" id="cd00200">
    <property type="entry name" value="WD40"/>
    <property type="match status" value="1"/>
</dbReference>
<sequence>MDANFCQGSVPDASRWRRPPWASSRPTTRGYGDRFIPNRVDMDVAEALLHVPRKDESTDEVSPSRAAYRKLLAVTMLRGRTRILSFSNQLRTPLNSSLEPPILTHIQPAKRRRHIPQGPERTLHAPNIVADDEFNILDWGSKDIIAISLADSVYLWNENGSTTELVTVTESSGPITSVCWAPDGRRIAIGQSDSMVVLYDVTTMKQLRTLCGGTGWWVGSIAWNNDNLLTTGAVDGSIEINDLRIQSHVISSFCGHDAAVCGLQWSSCGNHLASGGKDQQLNIWDISRTLSPLHQFNHHTAAVRAVAWCPFENNLLASGGCETDNCIKFWNVRAGTCVKSVDTGSEVCGLLWNKEERELLSSHGPDKNQIALWKYPSMSKIAELTGHTSSVLYMSQSPDGCKVASASDDETLKVWNIYEKSTEKKAPKSHYVGPTNMFSYIR</sequence>
<evidence type="ECO:0000313" key="10">
    <source>
        <dbReference type="EMBL" id="KAJ3700107.1"/>
    </source>
</evidence>
<dbReference type="PROSITE" id="PS50082">
    <property type="entry name" value="WD_REPEATS_2"/>
    <property type="match status" value="3"/>
</dbReference>
<dbReference type="GO" id="GO:0005680">
    <property type="term" value="C:anaphase-promoting complex"/>
    <property type="evidence" value="ECO:0007669"/>
    <property type="project" value="TreeGrafter"/>
</dbReference>
<dbReference type="SMART" id="SM00320">
    <property type="entry name" value="WD40"/>
    <property type="match status" value="6"/>
</dbReference>
<comment type="caution">
    <text evidence="10">The sequence shown here is derived from an EMBL/GenBank/DDBJ whole genome shotgun (WGS) entry which is preliminary data.</text>
</comment>
<dbReference type="Gene3D" id="2.130.10.10">
    <property type="entry name" value="YVTN repeat-like/Quinoprotein amine dehydrogenase"/>
    <property type="match status" value="1"/>
</dbReference>
<evidence type="ECO:0000256" key="1">
    <source>
        <dbReference type="ARBA" id="ARBA00006445"/>
    </source>
</evidence>
<dbReference type="AlphaFoldDB" id="A0AAD6ET17"/>
<keyword evidence="3" id="KW-0132">Cell division</keyword>
<dbReference type="InterPro" id="IPR036322">
    <property type="entry name" value="WD40_repeat_dom_sf"/>
</dbReference>
<organism evidence="10 11">
    <name type="scientific">Rhynchospora tenuis</name>
    <dbReference type="NCBI Taxonomy" id="198213"/>
    <lineage>
        <taxon>Eukaryota</taxon>
        <taxon>Viridiplantae</taxon>
        <taxon>Streptophyta</taxon>
        <taxon>Embryophyta</taxon>
        <taxon>Tracheophyta</taxon>
        <taxon>Spermatophyta</taxon>
        <taxon>Magnoliopsida</taxon>
        <taxon>Liliopsida</taxon>
        <taxon>Poales</taxon>
        <taxon>Cyperaceae</taxon>
        <taxon>Cyperoideae</taxon>
        <taxon>Rhynchosporeae</taxon>
        <taxon>Rhynchospora</taxon>
    </lineage>
</organism>
<evidence type="ECO:0000313" key="11">
    <source>
        <dbReference type="Proteomes" id="UP001210211"/>
    </source>
</evidence>
<dbReference type="InterPro" id="IPR001680">
    <property type="entry name" value="WD40_rpt"/>
</dbReference>
<feature type="repeat" description="WD" evidence="8">
    <location>
        <begin position="253"/>
        <end position="287"/>
    </location>
</feature>
<dbReference type="PANTHER" id="PTHR19918:SF8">
    <property type="entry name" value="FI02843P"/>
    <property type="match status" value="1"/>
</dbReference>
<gene>
    <name evidence="10" type="ORF">LUZ61_003812</name>
</gene>
<feature type="repeat" description="WD" evidence="8">
    <location>
        <begin position="384"/>
        <end position="425"/>
    </location>
</feature>
<dbReference type="PROSITE" id="PS00678">
    <property type="entry name" value="WD_REPEATS_1"/>
    <property type="match status" value="2"/>
</dbReference>
<evidence type="ECO:0000256" key="8">
    <source>
        <dbReference type="PROSITE-ProRule" id="PRU00221"/>
    </source>
</evidence>
<feature type="repeat" description="WD" evidence="8">
    <location>
        <begin position="168"/>
        <end position="209"/>
    </location>
</feature>
<keyword evidence="4" id="KW-0677">Repeat</keyword>
<name>A0AAD6ET17_9POAL</name>